<name>A0A1I1QE57_9GAMM</name>
<evidence type="ECO:0000259" key="2">
    <source>
        <dbReference type="PROSITE" id="PS50968"/>
    </source>
</evidence>
<protein>
    <submittedName>
        <fullName evidence="3">Glycine cleavage system H protein</fullName>
    </submittedName>
</protein>
<dbReference type="InterPro" id="IPR011053">
    <property type="entry name" value="Single_hybrid_motif"/>
</dbReference>
<gene>
    <name evidence="3" type="ORF">SAMN05660831_01007</name>
</gene>
<evidence type="ECO:0000313" key="4">
    <source>
        <dbReference type="Proteomes" id="UP000198611"/>
    </source>
</evidence>
<dbReference type="InterPro" id="IPR033753">
    <property type="entry name" value="GCV_H/Fam206"/>
</dbReference>
<organism evidence="3 4">
    <name type="scientific">Thiohalospira halophila DSM 15071</name>
    <dbReference type="NCBI Taxonomy" id="1123397"/>
    <lineage>
        <taxon>Bacteria</taxon>
        <taxon>Pseudomonadati</taxon>
        <taxon>Pseudomonadota</taxon>
        <taxon>Gammaproteobacteria</taxon>
        <taxon>Thiohalospirales</taxon>
        <taxon>Thiohalospiraceae</taxon>
        <taxon>Thiohalospira</taxon>
    </lineage>
</organism>
<reference evidence="3 4" key="1">
    <citation type="submission" date="2016-10" db="EMBL/GenBank/DDBJ databases">
        <authorList>
            <person name="de Groot N.N."/>
        </authorList>
    </citation>
    <scope>NUCLEOTIDE SEQUENCE [LARGE SCALE GENOMIC DNA]</scope>
    <source>
        <strain evidence="3 4">HL3</strain>
    </source>
</reference>
<dbReference type="GO" id="GO:0019464">
    <property type="term" value="P:glycine decarboxylation via glycine cleavage system"/>
    <property type="evidence" value="ECO:0007669"/>
    <property type="project" value="InterPro"/>
</dbReference>
<dbReference type="InterPro" id="IPR002930">
    <property type="entry name" value="GCV_H"/>
</dbReference>
<dbReference type="STRING" id="1123397.SAMN05660831_01007"/>
<proteinExistence type="predicted"/>
<dbReference type="InterPro" id="IPR000089">
    <property type="entry name" value="Biotin_lipoyl"/>
</dbReference>
<dbReference type="GO" id="GO:0005829">
    <property type="term" value="C:cytosol"/>
    <property type="evidence" value="ECO:0007669"/>
    <property type="project" value="TreeGrafter"/>
</dbReference>
<evidence type="ECO:0000256" key="1">
    <source>
        <dbReference type="ARBA" id="ARBA00022823"/>
    </source>
</evidence>
<keyword evidence="1" id="KW-0450">Lipoyl</keyword>
<dbReference type="AlphaFoldDB" id="A0A1I1QE57"/>
<dbReference type="GO" id="GO:0005960">
    <property type="term" value="C:glycine cleavage complex"/>
    <property type="evidence" value="ECO:0007669"/>
    <property type="project" value="InterPro"/>
</dbReference>
<accession>A0A1I1QE57</accession>
<dbReference type="PANTHER" id="PTHR11715">
    <property type="entry name" value="GLYCINE CLEAVAGE SYSTEM H PROTEIN"/>
    <property type="match status" value="1"/>
</dbReference>
<dbReference type="OrthoDB" id="9796712at2"/>
<sequence length="161" mass="17771">MSDADTDATGTTGTTEYRGCEIPTDRWYDLDYVWAVPREDGSFTLGITDPAQTMAGRVQYAKFKKPGRHQSAGKPVARLESGKWAGGIPAPFDGTIEAINEAVGRQPDIVNVDPYGEAWLVVFRPDNPDEAWQRLTPGSEAVEALQGWIDRYDVQCMRCAD</sequence>
<dbReference type="Proteomes" id="UP000198611">
    <property type="component" value="Unassembled WGS sequence"/>
</dbReference>
<dbReference type="PANTHER" id="PTHR11715:SF3">
    <property type="entry name" value="GLYCINE CLEAVAGE SYSTEM H PROTEIN-RELATED"/>
    <property type="match status" value="1"/>
</dbReference>
<feature type="domain" description="Lipoyl-binding" evidence="2">
    <location>
        <begin position="42"/>
        <end position="124"/>
    </location>
</feature>
<dbReference type="PROSITE" id="PS50968">
    <property type="entry name" value="BIOTINYL_LIPOYL"/>
    <property type="match status" value="1"/>
</dbReference>
<dbReference type="GO" id="GO:0009249">
    <property type="term" value="P:protein lipoylation"/>
    <property type="evidence" value="ECO:0007669"/>
    <property type="project" value="TreeGrafter"/>
</dbReference>
<dbReference type="Gene3D" id="2.40.50.100">
    <property type="match status" value="1"/>
</dbReference>
<dbReference type="SUPFAM" id="SSF51230">
    <property type="entry name" value="Single hybrid motif"/>
    <property type="match status" value="1"/>
</dbReference>
<dbReference type="EMBL" id="FOMJ01000002">
    <property type="protein sequence ID" value="SFD17523.1"/>
    <property type="molecule type" value="Genomic_DNA"/>
</dbReference>
<dbReference type="RefSeq" id="WP_093427659.1">
    <property type="nucleotide sequence ID" value="NZ_FOMJ01000002.1"/>
</dbReference>
<keyword evidence="4" id="KW-1185">Reference proteome</keyword>
<evidence type="ECO:0000313" key="3">
    <source>
        <dbReference type="EMBL" id="SFD17523.1"/>
    </source>
</evidence>
<dbReference type="Pfam" id="PF01597">
    <property type="entry name" value="GCV_H"/>
    <property type="match status" value="1"/>
</dbReference>
<dbReference type="CDD" id="cd06848">
    <property type="entry name" value="GCS_H"/>
    <property type="match status" value="1"/>
</dbReference>